<evidence type="ECO:0000313" key="2">
    <source>
        <dbReference type="EMBL" id="MFD0962949.1"/>
    </source>
</evidence>
<dbReference type="InterPro" id="IPR037523">
    <property type="entry name" value="VOC_core"/>
</dbReference>
<dbReference type="PROSITE" id="PS51819">
    <property type="entry name" value="VOC"/>
    <property type="match status" value="1"/>
</dbReference>
<accession>A0ABW3HZE6</accession>
<dbReference type="Gene3D" id="3.10.180.10">
    <property type="entry name" value="2,3-Dihydroxybiphenyl 1,2-Dioxygenase, domain 1"/>
    <property type="match status" value="1"/>
</dbReference>
<dbReference type="SUPFAM" id="SSF54593">
    <property type="entry name" value="Glyoxalase/Bleomycin resistance protein/Dihydroxybiphenyl dioxygenase"/>
    <property type="match status" value="1"/>
</dbReference>
<reference evidence="3" key="1">
    <citation type="journal article" date="2019" name="Int. J. Syst. Evol. Microbiol.">
        <title>The Global Catalogue of Microorganisms (GCM) 10K type strain sequencing project: providing services to taxonomists for standard genome sequencing and annotation.</title>
        <authorList>
            <consortium name="The Broad Institute Genomics Platform"/>
            <consortium name="The Broad Institute Genome Sequencing Center for Infectious Disease"/>
            <person name="Wu L."/>
            <person name="Ma J."/>
        </authorList>
    </citation>
    <scope>NUCLEOTIDE SEQUENCE [LARGE SCALE GENOMIC DNA]</scope>
    <source>
        <strain evidence="3">CCUG 62114</strain>
    </source>
</reference>
<organism evidence="2 3">
    <name type="scientific">Pseudofulvibacter geojedonensis</name>
    <dbReference type="NCBI Taxonomy" id="1123758"/>
    <lineage>
        <taxon>Bacteria</taxon>
        <taxon>Pseudomonadati</taxon>
        <taxon>Bacteroidota</taxon>
        <taxon>Flavobacteriia</taxon>
        <taxon>Flavobacteriales</taxon>
        <taxon>Flavobacteriaceae</taxon>
        <taxon>Pseudofulvibacter</taxon>
    </lineage>
</organism>
<name>A0ABW3HZE6_9FLAO</name>
<dbReference type="CDD" id="cd07247">
    <property type="entry name" value="SgaA_N_like"/>
    <property type="match status" value="1"/>
</dbReference>
<dbReference type="InterPro" id="IPR029068">
    <property type="entry name" value="Glyas_Bleomycin-R_OHBP_Dase"/>
</dbReference>
<dbReference type="Pfam" id="PF00903">
    <property type="entry name" value="Glyoxalase"/>
    <property type="match status" value="1"/>
</dbReference>
<dbReference type="Proteomes" id="UP001596997">
    <property type="component" value="Unassembled WGS sequence"/>
</dbReference>
<dbReference type="RefSeq" id="WP_377713127.1">
    <property type="nucleotide sequence ID" value="NZ_JBHTJM010000002.1"/>
</dbReference>
<evidence type="ECO:0000259" key="1">
    <source>
        <dbReference type="PROSITE" id="PS51819"/>
    </source>
</evidence>
<comment type="caution">
    <text evidence="2">The sequence shown here is derived from an EMBL/GenBank/DDBJ whole genome shotgun (WGS) entry which is preliminary data.</text>
</comment>
<dbReference type="PANTHER" id="PTHR33993">
    <property type="entry name" value="GLYOXALASE-RELATED"/>
    <property type="match status" value="1"/>
</dbReference>
<evidence type="ECO:0000313" key="3">
    <source>
        <dbReference type="Proteomes" id="UP001596997"/>
    </source>
</evidence>
<sequence>MVAWFEIPVIDMDRAIAFYEKVFNISLQRQQMGIEEMAFFPFDGEKKGAISGALIKNEKFYKPSDNKGVMIYFESLEGDLAKELSRVEAAGGKVLQEKKLINEQVGCMGLFLDTEGNRMAMYHNITK</sequence>
<protein>
    <submittedName>
        <fullName evidence="2">VOC family protein</fullName>
    </submittedName>
</protein>
<feature type="domain" description="VOC" evidence="1">
    <location>
        <begin position="1"/>
        <end position="124"/>
    </location>
</feature>
<dbReference type="EMBL" id="JBHTJM010000002">
    <property type="protein sequence ID" value="MFD0962949.1"/>
    <property type="molecule type" value="Genomic_DNA"/>
</dbReference>
<proteinExistence type="predicted"/>
<dbReference type="InterPro" id="IPR052164">
    <property type="entry name" value="Anthracycline_SecMetBiosynth"/>
</dbReference>
<keyword evidence="3" id="KW-1185">Reference proteome</keyword>
<gene>
    <name evidence="2" type="ORF">ACFQ1O_02910</name>
</gene>
<dbReference type="PANTHER" id="PTHR33993:SF2">
    <property type="entry name" value="VOC DOMAIN-CONTAINING PROTEIN"/>
    <property type="match status" value="1"/>
</dbReference>
<dbReference type="InterPro" id="IPR004360">
    <property type="entry name" value="Glyas_Fos-R_dOase_dom"/>
</dbReference>